<dbReference type="GO" id="GO:0004356">
    <property type="term" value="F:glutamine synthetase activity"/>
    <property type="evidence" value="ECO:0007669"/>
    <property type="project" value="InterPro"/>
</dbReference>
<dbReference type="EMBL" id="DWXX01000145">
    <property type="protein sequence ID" value="HJB59595.1"/>
    <property type="molecule type" value="Genomic_DNA"/>
</dbReference>
<feature type="non-terminal residue" evidence="2">
    <location>
        <position position="48"/>
    </location>
</feature>
<accession>A0A9D2S8P4</accession>
<organism evidence="2 3">
    <name type="scientific">Candidatus Faecalibacterium faecipullorum</name>
    <dbReference type="NCBI Taxonomy" id="2838578"/>
    <lineage>
        <taxon>Bacteria</taxon>
        <taxon>Bacillati</taxon>
        <taxon>Bacillota</taxon>
        <taxon>Clostridia</taxon>
        <taxon>Eubacteriales</taxon>
        <taxon>Oscillospiraceae</taxon>
        <taxon>Faecalibacterium</taxon>
    </lineage>
</organism>
<dbReference type="Pfam" id="PF12437">
    <property type="entry name" value="GSIII_N"/>
    <property type="match status" value="1"/>
</dbReference>
<dbReference type="InterPro" id="IPR022147">
    <property type="entry name" value="GSIII_N"/>
</dbReference>
<feature type="domain" description="Glutamine synthetase type III N-terminal" evidence="1">
    <location>
        <begin position="6"/>
        <end position="47"/>
    </location>
</feature>
<name>A0A9D2S8P4_9FIRM</name>
<comment type="caution">
    <text evidence="2">The sequence shown here is derived from an EMBL/GenBank/DDBJ whole genome shotgun (WGS) entry which is preliminary data.</text>
</comment>
<reference evidence="2" key="2">
    <citation type="submission" date="2021-04" db="EMBL/GenBank/DDBJ databases">
        <authorList>
            <person name="Gilroy R."/>
        </authorList>
    </citation>
    <scope>NUCLEOTIDE SEQUENCE</scope>
    <source>
        <strain evidence="2">ChiHjej9B8-13557</strain>
    </source>
</reference>
<gene>
    <name evidence="2" type="ORF">H9771_08110</name>
</gene>
<dbReference type="Proteomes" id="UP000824211">
    <property type="component" value="Unassembled WGS sequence"/>
</dbReference>
<protein>
    <submittedName>
        <fullName evidence="2">Glutamine synthetase III</fullName>
    </submittedName>
</protein>
<evidence type="ECO:0000259" key="1">
    <source>
        <dbReference type="Pfam" id="PF12437"/>
    </source>
</evidence>
<evidence type="ECO:0000313" key="2">
    <source>
        <dbReference type="EMBL" id="HJB59595.1"/>
    </source>
</evidence>
<dbReference type="AlphaFoldDB" id="A0A9D2S8P4"/>
<evidence type="ECO:0000313" key="3">
    <source>
        <dbReference type="Proteomes" id="UP000824211"/>
    </source>
</evidence>
<proteinExistence type="predicted"/>
<sequence>MAANVMEIYGSKVFNEHVMKERLPSATYKSLKDTLHKGAPLDIEVANV</sequence>
<reference evidence="2" key="1">
    <citation type="journal article" date="2021" name="PeerJ">
        <title>Extensive microbial diversity within the chicken gut microbiome revealed by metagenomics and culture.</title>
        <authorList>
            <person name="Gilroy R."/>
            <person name="Ravi A."/>
            <person name="Getino M."/>
            <person name="Pursley I."/>
            <person name="Horton D.L."/>
            <person name="Alikhan N.F."/>
            <person name="Baker D."/>
            <person name="Gharbi K."/>
            <person name="Hall N."/>
            <person name="Watson M."/>
            <person name="Adriaenssens E.M."/>
            <person name="Foster-Nyarko E."/>
            <person name="Jarju S."/>
            <person name="Secka A."/>
            <person name="Antonio M."/>
            <person name="Oren A."/>
            <person name="Chaudhuri R.R."/>
            <person name="La Ragione R."/>
            <person name="Hildebrand F."/>
            <person name="Pallen M.J."/>
        </authorList>
    </citation>
    <scope>NUCLEOTIDE SEQUENCE</scope>
    <source>
        <strain evidence="2">ChiHjej9B8-13557</strain>
    </source>
</reference>